<dbReference type="Proteomes" id="UP001551482">
    <property type="component" value="Unassembled WGS sequence"/>
</dbReference>
<keyword evidence="2" id="KW-1185">Reference proteome</keyword>
<dbReference type="SUPFAM" id="SSF111069">
    <property type="entry name" value="Hypothetical protein yfbM"/>
    <property type="match status" value="1"/>
</dbReference>
<dbReference type="Pfam" id="PF08974">
    <property type="entry name" value="DUF1877"/>
    <property type="match status" value="1"/>
</dbReference>
<dbReference type="RefSeq" id="WP_358354098.1">
    <property type="nucleotide sequence ID" value="NZ_JBEZFP010000034.1"/>
</dbReference>
<proteinExistence type="predicted"/>
<gene>
    <name evidence="1" type="ORF">AB0C36_15785</name>
</gene>
<dbReference type="InterPro" id="IPR035944">
    <property type="entry name" value="YfbM-like_sf"/>
</dbReference>
<dbReference type="Gene3D" id="3.40.1760.10">
    <property type="entry name" value="YfbM-like super family"/>
    <property type="match status" value="1"/>
</dbReference>
<name>A0ABV3DGT1_9ACTN</name>
<reference evidence="1 2" key="1">
    <citation type="submission" date="2024-06" db="EMBL/GenBank/DDBJ databases">
        <title>The Natural Products Discovery Center: Release of the First 8490 Sequenced Strains for Exploring Actinobacteria Biosynthetic Diversity.</title>
        <authorList>
            <person name="Kalkreuter E."/>
            <person name="Kautsar S.A."/>
            <person name="Yang D."/>
            <person name="Bader C.D."/>
            <person name="Teijaro C.N."/>
            <person name="Fluegel L."/>
            <person name="Davis C.M."/>
            <person name="Simpson J.R."/>
            <person name="Lauterbach L."/>
            <person name="Steele A.D."/>
            <person name="Gui C."/>
            <person name="Meng S."/>
            <person name="Li G."/>
            <person name="Viehrig K."/>
            <person name="Ye F."/>
            <person name="Su P."/>
            <person name="Kiefer A.F."/>
            <person name="Nichols A."/>
            <person name="Cepeda A.J."/>
            <person name="Yan W."/>
            <person name="Fan B."/>
            <person name="Jiang Y."/>
            <person name="Adhikari A."/>
            <person name="Zheng C.-J."/>
            <person name="Schuster L."/>
            <person name="Cowan T.M."/>
            <person name="Smanski M.J."/>
            <person name="Chevrette M.G."/>
            <person name="De Carvalho L.P.S."/>
            <person name="Shen B."/>
        </authorList>
    </citation>
    <scope>NUCLEOTIDE SEQUENCE [LARGE SCALE GENOMIC DNA]</scope>
    <source>
        <strain evidence="1 2">NPDC048946</strain>
    </source>
</reference>
<evidence type="ECO:0000313" key="1">
    <source>
        <dbReference type="EMBL" id="MEU8134966.1"/>
    </source>
</evidence>
<accession>A0ABV3DGT1</accession>
<dbReference type="EMBL" id="JBEZFP010000034">
    <property type="protein sequence ID" value="MEU8134966.1"/>
    <property type="molecule type" value="Genomic_DNA"/>
</dbReference>
<protein>
    <submittedName>
        <fullName evidence="1">DUF1877 family protein</fullName>
    </submittedName>
</protein>
<dbReference type="InterPro" id="IPR015068">
    <property type="entry name" value="DUF1877"/>
</dbReference>
<evidence type="ECO:0000313" key="2">
    <source>
        <dbReference type="Proteomes" id="UP001551482"/>
    </source>
</evidence>
<organism evidence="1 2">
    <name type="scientific">Streptodolium elevatio</name>
    <dbReference type="NCBI Taxonomy" id="3157996"/>
    <lineage>
        <taxon>Bacteria</taxon>
        <taxon>Bacillati</taxon>
        <taxon>Actinomycetota</taxon>
        <taxon>Actinomycetes</taxon>
        <taxon>Kitasatosporales</taxon>
        <taxon>Streptomycetaceae</taxon>
        <taxon>Streptodolium</taxon>
    </lineage>
</organism>
<comment type="caution">
    <text evidence="1">The sequence shown here is derived from an EMBL/GenBank/DDBJ whole genome shotgun (WGS) entry which is preliminary data.</text>
</comment>
<sequence length="168" mass="19058">MGIDYYWRQVPGDWVDSKSPRQLWDVLRQREADAPVPPAISVQNSCSLMHYTLTTAAPSNPAAELPLFGGTLLREGEEHPEYGFVGVELFALVPDEVRTAADFLGQAPLDRWVLDRQPLLRERVRELLFSAEFNEDWAEYLVDSLLELRDYFQEAAQAGNAVISYQDA</sequence>